<keyword evidence="2" id="KW-1185">Reference proteome</keyword>
<dbReference type="NCBIfam" id="TIGR01784">
    <property type="entry name" value="T_den_put_tspse"/>
    <property type="match status" value="1"/>
</dbReference>
<dbReference type="InterPro" id="IPR010106">
    <property type="entry name" value="RpnA"/>
</dbReference>
<dbReference type="EMBL" id="JACIBY010000018">
    <property type="protein sequence ID" value="MBB3841542.1"/>
    <property type="molecule type" value="Genomic_DNA"/>
</dbReference>
<dbReference type="RefSeq" id="WP_183979361.1">
    <property type="nucleotide sequence ID" value="NZ_JACIBY010000018.1"/>
</dbReference>
<dbReference type="PANTHER" id="PTHR41317:SF1">
    <property type="entry name" value="PD-(D_E)XK NUCLEASE FAMILY TRANSPOSASE"/>
    <property type="match status" value="1"/>
</dbReference>
<dbReference type="Pfam" id="PF12784">
    <property type="entry name" value="PDDEXK_2"/>
    <property type="match status" value="1"/>
</dbReference>
<dbReference type="AlphaFoldDB" id="A0A7W5ZU08"/>
<evidence type="ECO:0000313" key="1">
    <source>
        <dbReference type="EMBL" id="MBB3841542.1"/>
    </source>
</evidence>
<evidence type="ECO:0000313" key="2">
    <source>
        <dbReference type="Proteomes" id="UP000541352"/>
    </source>
</evidence>
<protein>
    <submittedName>
        <fullName evidence="1">Putative transposase/invertase (TIGR01784 family)</fullName>
    </submittedName>
</protein>
<proteinExistence type="predicted"/>
<comment type="caution">
    <text evidence="1">The sequence shown here is derived from an EMBL/GenBank/DDBJ whole genome shotgun (WGS) entry which is preliminary data.</text>
</comment>
<reference evidence="1 2" key="1">
    <citation type="submission" date="2020-08" db="EMBL/GenBank/DDBJ databases">
        <title>Genomic Encyclopedia of Type Strains, Phase IV (KMG-IV): sequencing the most valuable type-strain genomes for metagenomic binning, comparative biology and taxonomic classification.</title>
        <authorList>
            <person name="Goeker M."/>
        </authorList>
    </citation>
    <scope>NUCLEOTIDE SEQUENCE [LARGE SCALE GENOMIC DNA]</scope>
    <source>
        <strain evidence="1 2">DSM 17976</strain>
    </source>
</reference>
<dbReference type="PANTHER" id="PTHR41317">
    <property type="entry name" value="PD-(D_E)XK NUCLEASE FAMILY TRANSPOSASE"/>
    <property type="match status" value="1"/>
</dbReference>
<name>A0A7W5ZU08_9BACT</name>
<sequence>MKVKQLIRFDWAMKRLLRNKANFDILEGFLSELLKEDIKIKQILDSESNKVTDDDKHNRVDILVENSKDELVIIEIQNSKEYDYFHRMLFGASKVITEHIKEGDAYANVKKVISITIAYFDLGQGKDYVYHGTNVFKGIHKGDILTLSDKQMTLYNKKEVHQIYPEYWVIKVGMFGNRIKDKLDEWIYFLKNSEVKDSFSAKGLKEAGERLDEMKLSEKERKEYNAYLKRLRDIASEQHTKMADAQDLILAEKKGEENKEIEAIIGFYEIGVSAENIAKALKISINRVAEIIEKHKGNG</sequence>
<gene>
    <name evidence="1" type="ORF">FHS57_005570</name>
</gene>
<organism evidence="1 2">
    <name type="scientific">Runella defluvii</name>
    <dbReference type="NCBI Taxonomy" id="370973"/>
    <lineage>
        <taxon>Bacteria</taxon>
        <taxon>Pseudomonadati</taxon>
        <taxon>Bacteroidota</taxon>
        <taxon>Cytophagia</taxon>
        <taxon>Cytophagales</taxon>
        <taxon>Spirosomataceae</taxon>
        <taxon>Runella</taxon>
    </lineage>
</organism>
<dbReference type="Proteomes" id="UP000541352">
    <property type="component" value="Unassembled WGS sequence"/>
</dbReference>
<accession>A0A7W5ZU08</accession>